<evidence type="ECO:0000313" key="7">
    <source>
        <dbReference type="EMBL" id="OCL04279.1"/>
    </source>
</evidence>
<evidence type="ECO:0000256" key="2">
    <source>
        <dbReference type="ARBA" id="ARBA00022692"/>
    </source>
</evidence>
<feature type="transmembrane region" description="Helical" evidence="5">
    <location>
        <begin position="84"/>
        <end position="105"/>
    </location>
</feature>
<feature type="transmembrane region" description="Helical" evidence="5">
    <location>
        <begin position="117"/>
        <end position="138"/>
    </location>
</feature>
<feature type="transmembrane region" description="Helical" evidence="5">
    <location>
        <begin position="206"/>
        <end position="229"/>
    </location>
</feature>
<evidence type="ECO:0000256" key="4">
    <source>
        <dbReference type="ARBA" id="ARBA00023136"/>
    </source>
</evidence>
<feature type="domain" description="Major facilitator superfamily (MFS) profile" evidence="6">
    <location>
        <begin position="75"/>
        <end position="264"/>
    </location>
</feature>
<feature type="transmembrane region" description="Helical" evidence="5">
    <location>
        <begin position="145"/>
        <end position="162"/>
    </location>
</feature>
<dbReference type="Gene3D" id="1.20.1250.20">
    <property type="entry name" value="MFS general substrate transporter like domains"/>
    <property type="match status" value="1"/>
</dbReference>
<dbReference type="EMBL" id="KV750555">
    <property type="protein sequence ID" value="OCL04279.1"/>
    <property type="molecule type" value="Genomic_DNA"/>
</dbReference>
<sequence>MAYQTHTRGTSDTIAVNFQAVPGTEILFDDSTSKDEVSRYIHGLQHVKHGDSRIILVPQPSLTNPNDPLRWPSSKKWMTLLNGMWYAFDGAVTGPIMAAGMVQLSEAFGQPFQKLTYANGATLICQGVATTIWMPFAVQYGRRPVYLLSNFLMGIACIRLGIASTKSYTPFLIGRAFLGVFEAPIESIVPSTITDIFFLHERGEKVSLYGLSVLGGNELGPMLSAFIIQSLGMSWAFYIFAIVIGVNLIAMFLLMPETKFTSPQ</sequence>
<dbReference type="PANTHER" id="PTHR23502">
    <property type="entry name" value="MAJOR FACILITATOR SUPERFAMILY"/>
    <property type="match status" value="1"/>
</dbReference>
<evidence type="ECO:0000256" key="1">
    <source>
        <dbReference type="ARBA" id="ARBA00004141"/>
    </source>
</evidence>
<dbReference type="GO" id="GO:0005886">
    <property type="term" value="C:plasma membrane"/>
    <property type="evidence" value="ECO:0007669"/>
    <property type="project" value="TreeGrafter"/>
</dbReference>
<dbReference type="InterPro" id="IPR011701">
    <property type="entry name" value="MFS"/>
</dbReference>
<reference evidence="7 8" key="1">
    <citation type="journal article" date="2016" name="Nat. Commun.">
        <title>Ectomycorrhizal ecology is imprinted in the genome of the dominant symbiotic fungus Cenococcum geophilum.</title>
        <authorList>
            <consortium name="DOE Joint Genome Institute"/>
            <person name="Peter M."/>
            <person name="Kohler A."/>
            <person name="Ohm R.A."/>
            <person name="Kuo A."/>
            <person name="Krutzmann J."/>
            <person name="Morin E."/>
            <person name="Arend M."/>
            <person name="Barry K.W."/>
            <person name="Binder M."/>
            <person name="Choi C."/>
            <person name="Clum A."/>
            <person name="Copeland A."/>
            <person name="Grisel N."/>
            <person name="Haridas S."/>
            <person name="Kipfer T."/>
            <person name="LaButti K."/>
            <person name="Lindquist E."/>
            <person name="Lipzen A."/>
            <person name="Maire R."/>
            <person name="Meier B."/>
            <person name="Mihaltcheva S."/>
            <person name="Molinier V."/>
            <person name="Murat C."/>
            <person name="Poggeler S."/>
            <person name="Quandt C.A."/>
            <person name="Sperisen C."/>
            <person name="Tritt A."/>
            <person name="Tisserant E."/>
            <person name="Crous P.W."/>
            <person name="Henrissat B."/>
            <person name="Nehls U."/>
            <person name="Egli S."/>
            <person name="Spatafora J.W."/>
            <person name="Grigoriev I.V."/>
            <person name="Martin F.M."/>
        </authorList>
    </citation>
    <scope>NUCLEOTIDE SEQUENCE [LARGE SCALE GENOMIC DNA]</scope>
    <source>
        <strain evidence="7 8">CBS 207.34</strain>
    </source>
</reference>
<organism evidence="7 8">
    <name type="scientific">Glonium stellatum</name>
    <dbReference type="NCBI Taxonomy" id="574774"/>
    <lineage>
        <taxon>Eukaryota</taxon>
        <taxon>Fungi</taxon>
        <taxon>Dikarya</taxon>
        <taxon>Ascomycota</taxon>
        <taxon>Pezizomycotina</taxon>
        <taxon>Dothideomycetes</taxon>
        <taxon>Pleosporomycetidae</taxon>
        <taxon>Gloniales</taxon>
        <taxon>Gloniaceae</taxon>
        <taxon>Glonium</taxon>
    </lineage>
</organism>
<evidence type="ECO:0000313" key="8">
    <source>
        <dbReference type="Proteomes" id="UP000250140"/>
    </source>
</evidence>
<dbReference type="InterPro" id="IPR036259">
    <property type="entry name" value="MFS_trans_sf"/>
</dbReference>
<accession>A0A8E2JPG6</accession>
<dbReference type="Proteomes" id="UP000250140">
    <property type="component" value="Unassembled WGS sequence"/>
</dbReference>
<keyword evidence="4 5" id="KW-0472">Membrane</keyword>
<keyword evidence="3 5" id="KW-1133">Transmembrane helix</keyword>
<dbReference type="PANTHER" id="PTHR23502:SF4">
    <property type="entry name" value="MAJOR FACILITATOR SUPERFAMILY (MFS) PROFILE DOMAIN-CONTAINING PROTEIN-RELATED"/>
    <property type="match status" value="1"/>
</dbReference>
<dbReference type="SUPFAM" id="SSF103473">
    <property type="entry name" value="MFS general substrate transporter"/>
    <property type="match status" value="1"/>
</dbReference>
<proteinExistence type="predicted"/>
<dbReference type="AlphaFoldDB" id="A0A8E2JPG6"/>
<dbReference type="OrthoDB" id="2585655at2759"/>
<keyword evidence="8" id="KW-1185">Reference proteome</keyword>
<keyword evidence="2 5" id="KW-0812">Transmembrane</keyword>
<dbReference type="GO" id="GO:0022857">
    <property type="term" value="F:transmembrane transporter activity"/>
    <property type="evidence" value="ECO:0007669"/>
    <property type="project" value="InterPro"/>
</dbReference>
<evidence type="ECO:0000256" key="5">
    <source>
        <dbReference type="SAM" id="Phobius"/>
    </source>
</evidence>
<dbReference type="PROSITE" id="PS50850">
    <property type="entry name" value="MFS"/>
    <property type="match status" value="1"/>
</dbReference>
<comment type="subcellular location">
    <subcellularLocation>
        <location evidence="1">Membrane</location>
        <topology evidence="1">Multi-pass membrane protein</topology>
    </subcellularLocation>
</comment>
<dbReference type="Pfam" id="PF07690">
    <property type="entry name" value="MFS_1"/>
    <property type="match status" value="1"/>
</dbReference>
<dbReference type="InterPro" id="IPR020846">
    <property type="entry name" value="MFS_dom"/>
</dbReference>
<name>A0A8E2JPG6_9PEZI</name>
<protein>
    <submittedName>
        <fullName evidence="7">MFS general substrate transporter</fullName>
    </submittedName>
</protein>
<evidence type="ECO:0000256" key="3">
    <source>
        <dbReference type="ARBA" id="ARBA00022989"/>
    </source>
</evidence>
<feature type="transmembrane region" description="Helical" evidence="5">
    <location>
        <begin position="235"/>
        <end position="255"/>
    </location>
</feature>
<gene>
    <name evidence="7" type="ORF">AOQ84DRAFT_380757</name>
</gene>
<evidence type="ECO:0000259" key="6">
    <source>
        <dbReference type="PROSITE" id="PS50850"/>
    </source>
</evidence>